<proteinExistence type="predicted"/>
<dbReference type="SUPFAM" id="SSF56281">
    <property type="entry name" value="Metallo-hydrolase/oxidoreductase"/>
    <property type="match status" value="1"/>
</dbReference>
<dbReference type="RefSeq" id="WP_092063728.1">
    <property type="nucleotide sequence ID" value="NZ_FNIN01000002.1"/>
</dbReference>
<dbReference type="STRING" id="206665.SAMN04488516_102312"/>
<keyword evidence="3" id="KW-1185">Reference proteome</keyword>
<dbReference type="AlphaFoldDB" id="A0A1H0BW55"/>
<dbReference type="Pfam" id="PF12706">
    <property type="entry name" value="Lactamase_B_2"/>
    <property type="match status" value="1"/>
</dbReference>
<dbReference type="OrthoDB" id="9803916at2"/>
<evidence type="ECO:0000313" key="2">
    <source>
        <dbReference type="EMBL" id="SDN49807.1"/>
    </source>
</evidence>
<gene>
    <name evidence="2" type="ORF">SAMN04488516_102312</name>
</gene>
<reference evidence="2 3" key="1">
    <citation type="submission" date="2016-10" db="EMBL/GenBank/DDBJ databases">
        <authorList>
            <person name="de Groot N.N."/>
        </authorList>
    </citation>
    <scope>NUCLEOTIDE SEQUENCE [LARGE SCALE GENOMIC DNA]</scope>
    <source>
        <strain evidence="2 3">DSM 15269</strain>
    </source>
</reference>
<dbReference type="EMBL" id="FNIN01000002">
    <property type="protein sequence ID" value="SDN49807.1"/>
    <property type="molecule type" value="Genomic_DNA"/>
</dbReference>
<dbReference type="InterPro" id="IPR001279">
    <property type="entry name" value="Metallo-B-lactamas"/>
</dbReference>
<organism evidence="2 3">
    <name type="scientific">Desulfonauticus submarinus</name>
    <dbReference type="NCBI Taxonomy" id="206665"/>
    <lineage>
        <taxon>Bacteria</taxon>
        <taxon>Pseudomonadati</taxon>
        <taxon>Thermodesulfobacteriota</taxon>
        <taxon>Desulfovibrionia</taxon>
        <taxon>Desulfovibrionales</taxon>
        <taxon>Desulfonauticaceae</taxon>
        <taxon>Desulfonauticus</taxon>
    </lineage>
</organism>
<sequence>MEIVLWGCRGGIPVSGREYVEFGGNTPCIQIKTPQTEFIIDAGTGIRELGNMASIQEKKNFNFLFTHVHWDHILGLPFFRPIYEGATLEIFYNFQVQGDVVEYILDLFRKPYFPVEKQEVESRFISRPVDFPFKKEDLEIEAIPISHPDSGLGYKFKYNGKTFVYLTDNELEFNHVNSKSYEEYLEFCFSADLLIHDAEYLSQEYKRTKGWGHSRMEAVLEFAFNAKVKSLGLFHHSQNRKDDELLKLERSFQLLGKSKGLHIFMTRQGQSLML</sequence>
<dbReference type="Proteomes" id="UP000199602">
    <property type="component" value="Unassembled WGS sequence"/>
</dbReference>
<evidence type="ECO:0000259" key="1">
    <source>
        <dbReference type="Pfam" id="PF12706"/>
    </source>
</evidence>
<evidence type="ECO:0000313" key="3">
    <source>
        <dbReference type="Proteomes" id="UP000199602"/>
    </source>
</evidence>
<protein>
    <submittedName>
        <fullName evidence="2">Phosphoribosyl 1,2-cyclic phosphodiesterase</fullName>
    </submittedName>
</protein>
<dbReference type="InterPro" id="IPR036866">
    <property type="entry name" value="RibonucZ/Hydroxyglut_hydro"/>
</dbReference>
<dbReference type="PANTHER" id="PTHR42663">
    <property type="entry name" value="HYDROLASE C777.06C-RELATED-RELATED"/>
    <property type="match status" value="1"/>
</dbReference>
<accession>A0A1H0BW55</accession>
<name>A0A1H0BW55_9BACT</name>
<dbReference type="CDD" id="cd07715">
    <property type="entry name" value="TaR3-like_MBL-fold"/>
    <property type="match status" value="1"/>
</dbReference>
<dbReference type="Gene3D" id="3.60.15.10">
    <property type="entry name" value="Ribonuclease Z/Hydroxyacylglutathione hydrolase-like"/>
    <property type="match status" value="1"/>
</dbReference>
<dbReference type="PANTHER" id="PTHR42663:SF4">
    <property type="entry name" value="SLL1036 PROTEIN"/>
    <property type="match status" value="1"/>
</dbReference>
<feature type="domain" description="Metallo-beta-lactamase" evidence="1">
    <location>
        <begin position="38"/>
        <end position="236"/>
    </location>
</feature>